<keyword evidence="4 5" id="KW-0472">Membrane</keyword>
<accession>O61944</accession>
<dbReference type="PANTHER" id="PTHR46418">
    <property type="entry name" value="SRBC-64-RELATED-RELATED"/>
    <property type="match status" value="1"/>
</dbReference>
<dbReference type="UCSC" id="T24A6.13">
    <property type="organism name" value="c. elegans"/>
</dbReference>
<evidence type="ECO:0000259" key="6">
    <source>
        <dbReference type="PROSITE" id="PS50262"/>
    </source>
</evidence>
<dbReference type="InParanoid" id="O61944"/>
<dbReference type="GO" id="GO:0097730">
    <property type="term" value="C:non-motile cilium"/>
    <property type="evidence" value="ECO:0000318"/>
    <property type="project" value="GO_Central"/>
</dbReference>
<feature type="transmembrane region" description="Helical" evidence="5">
    <location>
        <begin position="6"/>
        <end position="32"/>
    </location>
</feature>
<dbReference type="PaxDb" id="6239-T24A6.13"/>
<dbReference type="STRING" id="6239.T24A6.13.1"/>
<dbReference type="PIR" id="F89004">
    <property type="entry name" value="F89004"/>
</dbReference>
<protein>
    <submittedName>
        <fullName evidence="7">G-protein coupled receptors family 1 profile domain-containing protein</fullName>
    </submittedName>
</protein>
<evidence type="ECO:0000256" key="3">
    <source>
        <dbReference type="ARBA" id="ARBA00022989"/>
    </source>
</evidence>
<feature type="transmembrane region" description="Helical" evidence="5">
    <location>
        <begin position="53"/>
        <end position="75"/>
    </location>
</feature>
<dbReference type="GO" id="GO:0004930">
    <property type="term" value="F:G protein-coupled receptor activity"/>
    <property type="evidence" value="ECO:0000318"/>
    <property type="project" value="GO_Central"/>
</dbReference>
<dbReference type="GO" id="GO:1990075">
    <property type="term" value="C:periciliary membrane compartment"/>
    <property type="evidence" value="ECO:0000318"/>
    <property type="project" value="GO_Central"/>
</dbReference>
<dbReference type="InterPro" id="IPR019420">
    <property type="entry name" value="7TM_GPCR_serpentine_rcpt_Srbc"/>
</dbReference>
<feature type="transmembrane region" description="Helical" evidence="5">
    <location>
        <begin position="81"/>
        <end position="104"/>
    </location>
</feature>
<dbReference type="GO" id="GO:0007186">
    <property type="term" value="P:G protein-coupled receptor signaling pathway"/>
    <property type="evidence" value="ECO:0000318"/>
    <property type="project" value="GO_Central"/>
</dbReference>
<proteinExistence type="predicted"/>
<evidence type="ECO:0000256" key="1">
    <source>
        <dbReference type="ARBA" id="ARBA00004370"/>
    </source>
</evidence>
<evidence type="ECO:0000256" key="2">
    <source>
        <dbReference type="ARBA" id="ARBA00022692"/>
    </source>
</evidence>
<gene>
    <name evidence="7 9" type="primary">srbc-68</name>
    <name evidence="7" type="ORF">CELE_T24A6.13</name>
    <name evidence="9" type="ORF">T24A6.13</name>
</gene>
<feature type="transmembrane region" description="Helical" evidence="5">
    <location>
        <begin position="178"/>
        <end position="200"/>
    </location>
</feature>
<reference evidence="7 8" key="1">
    <citation type="journal article" date="1998" name="Science">
        <title>Genome sequence of the nematode C. elegans: a platform for investigating biology.</title>
        <authorList>
            <consortium name="The C. elegans sequencing consortium"/>
            <person name="Sulson J.E."/>
            <person name="Waterston R."/>
        </authorList>
    </citation>
    <scope>NUCLEOTIDE SEQUENCE [LARGE SCALE GENOMIC DNA]</scope>
    <source>
        <strain evidence="7 8">Bristol N2</strain>
    </source>
</reference>
<dbReference type="GeneID" id="188830"/>
<dbReference type="WormBase" id="T24A6.13">
    <property type="protein sequence ID" value="CE14148"/>
    <property type="gene ID" value="WBGene00020752"/>
    <property type="gene designation" value="srbc-68"/>
</dbReference>
<dbReference type="KEGG" id="cel:CELE_T24A6.13"/>
<comment type="subcellular location">
    <subcellularLocation>
        <location evidence="1">Membrane</location>
    </subcellularLocation>
</comment>
<evidence type="ECO:0000313" key="8">
    <source>
        <dbReference type="Proteomes" id="UP000001940"/>
    </source>
</evidence>
<dbReference type="AlphaFoldDB" id="O61944"/>
<evidence type="ECO:0000256" key="5">
    <source>
        <dbReference type="SAM" id="Phobius"/>
    </source>
</evidence>
<evidence type="ECO:0000313" key="7">
    <source>
        <dbReference type="EMBL" id="CCD63575.1"/>
    </source>
</evidence>
<dbReference type="CTD" id="188830"/>
<reference key="2">
    <citation type="submission" date="2016-02" db="EMBL/GenBank/DDBJ databases">
        <authorList>
            <consortium name="WormBase Consortium"/>
            <person name="WormBase"/>
        </authorList>
    </citation>
    <scope>NUCLEOTIDE SEQUENCE</scope>
    <source>
        <strain>Bristol N2</strain>
    </source>
</reference>
<feature type="transmembrane region" description="Helical" evidence="5">
    <location>
        <begin position="212"/>
        <end position="236"/>
    </location>
</feature>
<dbReference type="PROSITE" id="PS50262">
    <property type="entry name" value="G_PROTEIN_RECEP_F1_2"/>
    <property type="match status" value="1"/>
</dbReference>
<dbReference type="HOGENOM" id="CLU_059075_1_0_1"/>
<dbReference type="PhylomeDB" id="O61944"/>
<keyword evidence="3 5" id="KW-1133">Transmembrane helix</keyword>
<keyword evidence="2 5" id="KW-0812">Transmembrane</keyword>
<keyword evidence="8" id="KW-1185">Reference proteome</keyword>
<evidence type="ECO:0000313" key="9">
    <source>
        <dbReference type="WormBase" id="T24A6.13"/>
    </source>
</evidence>
<feature type="transmembrane region" description="Helical" evidence="5">
    <location>
        <begin position="248"/>
        <end position="269"/>
    </location>
</feature>
<dbReference type="PANTHER" id="PTHR46418:SF1">
    <property type="entry name" value="G-PROTEIN COUPLED RECEPTORS FAMILY 1 PROFILE DOMAIN-CONTAINING PROTEIN-RELATED"/>
    <property type="match status" value="1"/>
</dbReference>
<organism evidence="7 8">
    <name type="scientific">Caenorhabditis elegans</name>
    <dbReference type="NCBI Taxonomy" id="6239"/>
    <lineage>
        <taxon>Eukaryota</taxon>
        <taxon>Metazoa</taxon>
        <taxon>Ecdysozoa</taxon>
        <taxon>Nematoda</taxon>
        <taxon>Chromadorea</taxon>
        <taxon>Rhabditida</taxon>
        <taxon>Rhabditina</taxon>
        <taxon>Rhabditomorpha</taxon>
        <taxon>Rhabditoidea</taxon>
        <taxon>Rhabditidae</taxon>
        <taxon>Peloderinae</taxon>
        <taxon>Caenorhabditis</taxon>
    </lineage>
</organism>
<dbReference type="InterPro" id="IPR017452">
    <property type="entry name" value="GPCR_Rhodpsn_7TM"/>
</dbReference>
<dbReference type="Pfam" id="PF10316">
    <property type="entry name" value="7TM_GPCR_Srbc"/>
    <property type="match status" value="1"/>
</dbReference>
<keyword evidence="7" id="KW-0675">Receptor</keyword>
<evidence type="ECO:0000256" key="4">
    <source>
        <dbReference type="ARBA" id="ARBA00023136"/>
    </source>
</evidence>
<dbReference type="RefSeq" id="NP_503992.1">
    <property type="nucleotide sequence ID" value="NM_071591.1"/>
</dbReference>
<sequence>MSTIVFIYSFITVIVCYSNICLNLILLLAIFCSKRVTFKSELSLFYTRFAADIGYSISISNFKLYILAVMISEIFAVKNFIFITLWLTIIFGIIRTSLLFLTTLDRVISLFFPFFYCANRSKLPLFAIFILIFSLIIFDQIIMFGYCGNTIDTPMNCDHFRCSFNECYSIYWVEHEKIVFSMIVVLTVLQLGKLVVYTVLAQNQSAQVYSRATQIAMLDSTTLILFNLVPVMSTFWFESADYETYSSFATLSRNLGFLINTLIIFRIFMRDKNNTVTALTSPNS</sequence>
<dbReference type="FunCoup" id="O61944">
    <property type="interactions" value="11"/>
</dbReference>
<dbReference type="AGR" id="WB:WBGene00020752"/>
<name>O61944_CAEEL</name>
<feature type="domain" description="G-protein coupled receptors family 1 profile" evidence="6">
    <location>
        <begin position="22"/>
        <end position="200"/>
    </location>
</feature>
<feature type="transmembrane region" description="Helical" evidence="5">
    <location>
        <begin position="125"/>
        <end position="146"/>
    </location>
</feature>
<dbReference type="SMR" id="O61944"/>
<dbReference type="Proteomes" id="UP000001940">
    <property type="component" value="Chromosome V"/>
</dbReference>
<dbReference type="EMBL" id="BX284605">
    <property type="protein sequence ID" value="CCD63575.1"/>
    <property type="molecule type" value="Genomic_DNA"/>
</dbReference>